<dbReference type="Gene3D" id="2.40.30.160">
    <property type="match status" value="1"/>
</dbReference>
<dbReference type="AlphaFoldDB" id="A0A5J6LGD7"/>
<keyword evidence="2" id="KW-1185">Reference proteome</keyword>
<dbReference type="Proteomes" id="UP000325606">
    <property type="component" value="Chromosome"/>
</dbReference>
<dbReference type="SUPFAM" id="SSF103025">
    <property type="entry name" value="Folate-binding domain"/>
    <property type="match status" value="1"/>
</dbReference>
<dbReference type="SUPFAM" id="SSF101790">
    <property type="entry name" value="Aminomethyltransferase beta-barrel domain"/>
    <property type="match status" value="1"/>
</dbReference>
<gene>
    <name evidence="1" type="ORF">F5I99_14660</name>
</gene>
<reference evidence="1 2" key="1">
    <citation type="submission" date="2019-09" db="EMBL/GenBank/DDBJ databases">
        <title>Nitrincola iocasae sp. nov., a bacterium isolated from the sediment collected at a cold seep field in South China Sea.</title>
        <authorList>
            <person name="Zhang H."/>
            <person name="Wang H."/>
            <person name="Li C."/>
        </authorList>
    </citation>
    <scope>NUCLEOTIDE SEQUENCE [LARGE SCALE GENOMIC DNA]</scope>
    <source>
        <strain evidence="1 2">KXZD1103</strain>
    </source>
</reference>
<sequence length="350" mass="38771">MNLAMHSFWRTLALPTQLSFEEVGIVGPFSDPASDCLFTPLQHQQVIRVEGKDAFSFLQGQLSCDLRDIGTEMTRLGAHCNIKGHMLSLFRVIQPEESVFWLRGSQDLSEKALAQLKKYIIFSKATAEIASDLVGLGVQGKATTARLSQLAGLPAESLPTQPGQSLQLEQISFVCVGKQRYELWAEAAALKPLLTKLQATAAVMPLQQWLLSDIQAGIPDLRQETSEAFIPQMTNLQEFEGISFRKGCYTGQEIITRLQHRGQLKRPMYRARVQSKTLPLPGTPLHCDDKDGIGQVVLAAETGRAGEFELLAVILKARAETDTVLLPDQSPLQLLELPYSLDARLFESKR</sequence>
<organism evidence="1 2">
    <name type="scientific">Nitrincola iocasae</name>
    <dbReference type="NCBI Taxonomy" id="2614693"/>
    <lineage>
        <taxon>Bacteria</taxon>
        <taxon>Pseudomonadati</taxon>
        <taxon>Pseudomonadota</taxon>
        <taxon>Gammaproteobacteria</taxon>
        <taxon>Oceanospirillales</taxon>
        <taxon>Oceanospirillaceae</taxon>
        <taxon>Nitrincola</taxon>
    </lineage>
</organism>
<protein>
    <submittedName>
        <fullName evidence="1">Folate-binding protein YgfZ</fullName>
    </submittedName>
</protein>
<proteinExistence type="predicted"/>
<dbReference type="InterPro" id="IPR017703">
    <property type="entry name" value="YgfZ/GCV_T_CS"/>
</dbReference>
<dbReference type="InterPro" id="IPR029043">
    <property type="entry name" value="GcvT/YgfZ_C"/>
</dbReference>
<dbReference type="EMBL" id="CP044222">
    <property type="protein sequence ID" value="QEW07637.1"/>
    <property type="molecule type" value="Genomic_DNA"/>
</dbReference>
<dbReference type="PANTHER" id="PTHR22602:SF0">
    <property type="entry name" value="TRANSFERASE CAF17, MITOCHONDRIAL-RELATED"/>
    <property type="match status" value="1"/>
</dbReference>
<evidence type="ECO:0000313" key="2">
    <source>
        <dbReference type="Proteomes" id="UP000325606"/>
    </source>
</evidence>
<evidence type="ECO:0000313" key="1">
    <source>
        <dbReference type="EMBL" id="QEW07637.1"/>
    </source>
</evidence>
<dbReference type="Gene3D" id="3.30.70.1400">
    <property type="entry name" value="Aminomethyltransferase beta-barrel domains"/>
    <property type="match status" value="1"/>
</dbReference>
<dbReference type="PANTHER" id="PTHR22602">
    <property type="entry name" value="TRANSFERASE CAF17, MITOCHONDRIAL-RELATED"/>
    <property type="match status" value="1"/>
</dbReference>
<dbReference type="NCBIfam" id="TIGR03317">
    <property type="entry name" value="ygfZ_signature"/>
    <property type="match status" value="1"/>
</dbReference>
<dbReference type="Gene3D" id="3.30.70.1630">
    <property type="match status" value="1"/>
</dbReference>
<dbReference type="GO" id="GO:0016226">
    <property type="term" value="P:iron-sulfur cluster assembly"/>
    <property type="evidence" value="ECO:0007669"/>
    <property type="project" value="TreeGrafter"/>
</dbReference>
<name>A0A5J6LGD7_9GAMM</name>
<dbReference type="InterPro" id="IPR045179">
    <property type="entry name" value="YgfZ/GcvT"/>
</dbReference>
<accession>A0A5J6LGD7</accession>
<dbReference type="KEGG" id="nik:F5I99_14660"/>